<dbReference type="PANTHER" id="PTHR11017:SF366">
    <property type="entry name" value="ADP-RIBOSYL CYCLASE_CYCLIC ADP-RIBOSE HYDROLASE"/>
    <property type="match status" value="1"/>
</dbReference>
<protein>
    <recommendedName>
        <fullName evidence="1">NB-ARC domain-containing protein</fullName>
    </recommendedName>
</protein>
<dbReference type="SUPFAM" id="SSF52540">
    <property type="entry name" value="P-loop containing nucleoside triphosphate hydrolases"/>
    <property type="match status" value="1"/>
</dbReference>
<accession>A0ABQ7CDZ4</accession>
<organism evidence="2 3">
    <name type="scientific">Brassica cretica</name>
    <name type="common">Mustard</name>
    <dbReference type="NCBI Taxonomy" id="69181"/>
    <lineage>
        <taxon>Eukaryota</taxon>
        <taxon>Viridiplantae</taxon>
        <taxon>Streptophyta</taxon>
        <taxon>Embryophyta</taxon>
        <taxon>Tracheophyta</taxon>
        <taxon>Spermatophyta</taxon>
        <taxon>Magnoliopsida</taxon>
        <taxon>eudicotyledons</taxon>
        <taxon>Gunneridae</taxon>
        <taxon>Pentapetalae</taxon>
        <taxon>rosids</taxon>
        <taxon>malvids</taxon>
        <taxon>Brassicales</taxon>
        <taxon>Brassicaceae</taxon>
        <taxon>Brassiceae</taxon>
        <taxon>Brassica</taxon>
    </lineage>
</organism>
<dbReference type="InterPro" id="IPR042197">
    <property type="entry name" value="Apaf_helical"/>
</dbReference>
<evidence type="ECO:0000259" key="1">
    <source>
        <dbReference type="Pfam" id="PF00931"/>
    </source>
</evidence>
<evidence type="ECO:0000313" key="3">
    <source>
        <dbReference type="Proteomes" id="UP000266723"/>
    </source>
</evidence>
<name>A0ABQ7CDZ4_BRACR</name>
<dbReference type="Proteomes" id="UP000266723">
    <property type="component" value="Unassembled WGS sequence"/>
</dbReference>
<dbReference type="Pfam" id="PF00931">
    <property type="entry name" value="NB-ARC"/>
    <property type="match status" value="1"/>
</dbReference>
<sequence length="236" mass="26910">MFRDNEAAMIQEIATDVSNKLINFAPSRDLDSLVGMKAHMEKMKPLLCLDSNEVRMIGIWDLSGIDTIQDLVSMNTAPRPTAITERVLISNNQPRRCQYFSFRSCQDRLKDKKVLVVLDDVDQSAQLDALAKVPSWFGPGSRIIVTTQDKKILNAHGINRIYKVDFQHFREALEIFCMNAFGQNSIYDGFQDLACEVTYLAGNLPLGLRVMGSYFKGMHKEWEEELPRLRTSLTEK</sequence>
<dbReference type="Gene3D" id="1.10.8.430">
    <property type="entry name" value="Helical domain of apoptotic protease-activating factors"/>
    <property type="match status" value="1"/>
</dbReference>
<dbReference type="Gene3D" id="3.40.50.300">
    <property type="entry name" value="P-loop containing nucleotide triphosphate hydrolases"/>
    <property type="match status" value="1"/>
</dbReference>
<gene>
    <name evidence="2" type="ORF">DY000_02009612</name>
</gene>
<evidence type="ECO:0000313" key="2">
    <source>
        <dbReference type="EMBL" id="KAF3550114.1"/>
    </source>
</evidence>
<keyword evidence="3" id="KW-1185">Reference proteome</keyword>
<dbReference type="EMBL" id="QGKV02000832">
    <property type="protein sequence ID" value="KAF3550114.1"/>
    <property type="molecule type" value="Genomic_DNA"/>
</dbReference>
<comment type="caution">
    <text evidence="2">The sequence shown here is derived from an EMBL/GenBank/DDBJ whole genome shotgun (WGS) entry which is preliminary data.</text>
</comment>
<dbReference type="InterPro" id="IPR027417">
    <property type="entry name" value="P-loop_NTPase"/>
</dbReference>
<reference evidence="2 3" key="1">
    <citation type="journal article" date="2020" name="BMC Genomics">
        <title>Intraspecific diversification of the crop wild relative Brassica cretica Lam. using demographic model selection.</title>
        <authorList>
            <person name="Kioukis A."/>
            <person name="Michalopoulou V.A."/>
            <person name="Briers L."/>
            <person name="Pirintsos S."/>
            <person name="Studholme D.J."/>
            <person name="Pavlidis P."/>
            <person name="Sarris P.F."/>
        </authorList>
    </citation>
    <scope>NUCLEOTIDE SEQUENCE [LARGE SCALE GENOMIC DNA]</scope>
    <source>
        <strain evidence="3">cv. PFS-1207/04</strain>
    </source>
</reference>
<proteinExistence type="predicted"/>
<dbReference type="InterPro" id="IPR044974">
    <property type="entry name" value="Disease_R_plants"/>
</dbReference>
<dbReference type="InterPro" id="IPR002182">
    <property type="entry name" value="NB-ARC"/>
</dbReference>
<dbReference type="PANTHER" id="PTHR11017">
    <property type="entry name" value="LEUCINE-RICH REPEAT-CONTAINING PROTEIN"/>
    <property type="match status" value="1"/>
</dbReference>
<feature type="domain" description="NB-ARC" evidence="1">
    <location>
        <begin position="105"/>
        <end position="184"/>
    </location>
</feature>